<dbReference type="FunFam" id="3.40.50.10990:FF:000001">
    <property type="entry name" value="Riboflavin biosynthesis protein RibBA"/>
    <property type="match status" value="1"/>
</dbReference>
<keyword evidence="5 11" id="KW-0547">Nucleotide-binding</keyword>
<dbReference type="PANTHER" id="PTHR21327:SF18">
    <property type="entry name" value="3,4-DIHYDROXY-2-BUTANONE 4-PHOSPHATE SYNTHASE"/>
    <property type="match status" value="1"/>
</dbReference>
<evidence type="ECO:0000256" key="11">
    <source>
        <dbReference type="HAMAP-Rule" id="MF_00179"/>
    </source>
</evidence>
<reference evidence="13 14" key="1">
    <citation type="submission" date="2018-05" db="EMBL/GenBank/DDBJ databases">
        <title>Genomic Encyclopedia of Type Strains, Phase IV (KMG-IV): sequencing the most valuable type-strain genomes for metagenomic binning, comparative biology and taxonomic classification.</title>
        <authorList>
            <person name="Goeker M."/>
        </authorList>
    </citation>
    <scope>NUCLEOTIDE SEQUENCE [LARGE SCALE GENOMIC DNA]</scope>
    <source>
        <strain evidence="13 14">DSM 18773</strain>
    </source>
</reference>
<evidence type="ECO:0000256" key="7">
    <source>
        <dbReference type="ARBA" id="ARBA00022833"/>
    </source>
</evidence>
<comment type="cofactor">
    <cofactor evidence="11">
        <name>Zn(2+)</name>
        <dbReference type="ChEBI" id="CHEBI:29105"/>
    </cofactor>
    <text evidence="11">Binds 1 zinc ion per subunit.</text>
</comment>
<feature type="binding site" evidence="11">
    <location>
        <position position="153"/>
    </location>
    <ligand>
        <name>GTP</name>
        <dbReference type="ChEBI" id="CHEBI:37565"/>
    </ligand>
</feature>
<feature type="domain" description="GTP cyclohydrolase II" evidence="12">
    <location>
        <begin position="11"/>
        <end position="173"/>
    </location>
</feature>
<evidence type="ECO:0000256" key="10">
    <source>
        <dbReference type="ARBA" id="ARBA00049295"/>
    </source>
</evidence>
<evidence type="ECO:0000256" key="3">
    <source>
        <dbReference type="ARBA" id="ARBA00022619"/>
    </source>
</evidence>
<gene>
    <name evidence="11" type="primary">ribA</name>
    <name evidence="13" type="ORF">C7459_11652</name>
</gene>
<feature type="binding site" evidence="11">
    <location>
        <position position="74"/>
    </location>
    <ligand>
        <name>GTP</name>
        <dbReference type="ChEBI" id="CHEBI:37565"/>
    </ligand>
</feature>
<dbReference type="GO" id="GO:0008686">
    <property type="term" value="F:3,4-dihydroxy-2-butanone-4-phosphate synthase activity"/>
    <property type="evidence" value="ECO:0007669"/>
    <property type="project" value="TreeGrafter"/>
</dbReference>
<accession>A0A316D502</accession>
<dbReference type="InterPro" id="IPR036144">
    <property type="entry name" value="RibA-like_sf"/>
</dbReference>
<comment type="function">
    <text evidence="9 11">Catalyzes the conversion of GTP to 2,5-diamino-6-ribosylamino-4(3H)-pyrimidinone 5'-phosphate (DARP), formate and pyrophosphate.</text>
</comment>
<evidence type="ECO:0000256" key="5">
    <source>
        <dbReference type="ARBA" id="ARBA00022741"/>
    </source>
</evidence>
<dbReference type="GO" id="GO:0009231">
    <property type="term" value="P:riboflavin biosynthetic process"/>
    <property type="evidence" value="ECO:0007669"/>
    <property type="project" value="UniProtKB-UniRule"/>
</dbReference>
<dbReference type="NCBIfam" id="NF001591">
    <property type="entry name" value="PRK00393.1"/>
    <property type="match status" value="1"/>
</dbReference>
<dbReference type="GO" id="GO:0003935">
    <property type="term" value="F:GTP cyclohydrolase II activity"/>
    <property type="evidence" value="ECO:0007669"/>
    <property type="project" value="UniProtKB-UniRule"/>
</dbReference>
<dbReference type="CDD" id="cd00641">
    <property type="entry name" value="GTP_cyclohydro2"/>
    <property type="match status" value="1"/>
</dbReference>
<comment type="similarity">
    <text evidence="11">Belongs to the GTP cyclohydrolase II family.</text>
</comment>
<dbReference type="SUPFAM" id="SSF142695">
    <property type="entry name" value="RibA-like"/>
    <property type="match status" value="1"/>
</dbReference>
<dbReference type="NCBIfam" id="TIGR00505">
    <property type="entry name" value="ribA"/>
    <property type="match status" value="1"/>
</dbReference>
<proteinExistence type="inferred from homology"/>
<dbReference type="AlphaFoldDB" id="A0A316D502"/>
<dbReference type="InterPro" id="IPR000926">
    <property type="entry name" value="RibA"/>
</dbReference>
<dbReference type="PANTHER" id="PTHR21327">
    <property type="entry name" value="GTP CYCLOHYDROLASE II-RELATED"/>
    <property type="match status" value="1"/>
</dbReference>
<comment type="caution">
    <text evidence="13">The sequence shown here is derived from an EMBL/GenBank/DDBJ whole genome shotgun (WGS) entry which is preliminary data.</text>
</comment>
<dbReference type="RefSeq" id="WP_109690498.1">
    <property type="nucleotide sequence ID" value="NZ_QGGL01000016.1"/>
</dbReference>
<dbReference type="OrthoDB" id="9793111at2"/>
<evidence type="ECO:0000256" key="4">
    <source>
        <dbReference type="ARBA" id="ARBA00022723"/>
    </source>
</evidence>
<dbReference type="Pfam" id="PF00925">
    <property type="entry name" value="GTP_cyclohydro2"/>
    <property type="match status" value="1"/>
</dbReference>
<organism evidence="13 14">
    <name type="scientific">Tumebacillus permanentifrigoris</name>
    <dbReference type="NCBI Taxonomy" id="378543"/>
    <lineage>
        <taxon>Bacteria</taxon>
        <taxon>Bacillati</taxon>
        <taxon>Bacillota</taxon>
        <taxon>Bacilli</taxon>
        <taxon>Bacillales</taxon>
        <taxon>Alicyclobacillaceae</taxon>
        <taxon>Tumebacillus</taxon>
    </lineage>
</organism>
<dbReference type="EMBL" id="QGGL01000016">
    <property type="protein sequence ID" value="PWK07893.1"/>
    <property type="molecule type" value="Genomic_DNA"/>
</dbReference>
<keyword evidence="6 11" id="KW-0378">Hydrolase</keyword>
<feature type="binding site" evidence="11">
    <location>
        <position position="158"/>
    </location>
    <ligand>
        <name>GTP</name>
        <dbReference type="ChEBI" id="CHEBI:37565"/>
    </ligand>
</feature>
<dbReference type="UniPathway" id="UPA00275">
    <property type="reaction ID" value="UER00400"/>
</dbReference>
<evidence type="ECO:0000256" key="2">
    <source>
        <dbReference type="ARBA" id="ARBA00005520"/>
    </source>
</evidence>
<feature type="binding site" evidence="11">
    <location>
        <begin position="96"/>
        <end position="98"/>
    </location>
    <ligand>
        <name>GTP</name>
        <dbReference type="ChEBI" id="CHEBI:37565"/>
    </ligand>
</feature>
<dbReference type="GO" id="GO:0005525">
    <property type="term" value="F:GTP binding"/>
    <property type="evidence" value="ECO:0007669"/>
    <property type="project" value="UniProtKB-KW"/>
</dbReference>
<feature type="binding site" evidence="11">
    <location>
        <position position="58"/>
    </location>
    <ligand>
        <name>Zn(2+)</name>
        <dbReference type="ChEBI" id="CHEBI:29105"/>
        <note>catalytic</note>
    </ligand>
</feature>
<comment type="pathway">
    <text evidence="1 11">Cofactor biosynthesis; riboflavin biosynthesis; 5-amino-6-(D-ribitylamino)uracil from GTP: step 1/4.</text>
</comment>
<feature type="binding site" evidence="11">
    <location>
        <position position="118"/>
    </location>
    <ligand>
        <name>GTP</name>
        <dbReference type="ChEBI" id="CHEBI:37565"/>
    </ligand>
</feature>
<evidence type="ECO:0000256" key="9">
    <source>
        <dbReference type="ARBA" id="ARBA00043932"/>
    </source>
</evidence>
<evidence type="ECO:0000259" key="12">
    <source>
        <dbReference type="Pfam" id="PF00925"/>
    </source>
</evidence>
<comment type="similarity">
    <text evidence="2">In the N-terminal section; belongs to the DHBP synthase family.</text>
</comment>
<feature type="binding site" evidence="11">
    <location>
        <begin position="53"/>
        <end position="57"/>
    </location>
    <ligand>
        <name>GTP</name>
        <dbReference type="ChEBI" id="CHEBI:37565"/>
    </ligand>
</feature>
<evidence type="ECO:0000313" key="13">
    <source>
        <dbReference type="EMBL" id="PWK07893.1"/>
    </source>
</evidence>
<feature type="active site" description="Proton acceptor" evidence="11">
    <location>
        <position position="130"/>
    </location>
</feature>
<evidence type="ECO:0000256" key="6">
    <source>
        <dbReference type="ARBA" id="ARBA00022801"/>
    </source>
</evidence>
<dbReference type="GO" id="GO:0008270">
    <property type="term" value="F:zinc ion binding"/>
    <property type="evidence" value="ECO:0007669"/>
    <property type="project" value="UniProtKB-UniRule"/>
</dbReference>
<evidence type="ECO:0000256" key="8">
    <source>
        <dbReference type="ARBA" id="ARBA00023134"/>
    </source>
</evidence>
<dbReference type="Gene3D" id="3.40.50.10990">
    <property type="entry name" value="GTP cyclohydrolase II"/>
    <property type="match status" value="1"/>
</dbReference>
<keyword evidence="8 11" id="KW-0342">GTP-binding</keyword>
<dbReference type="InterPro" id="IPR032677">
    <property type="entry name" value="GTP_cyclohydro_II"/>
</dbReference>
<keyword evidence="4 11" id="KW-0479">Metal-binding</keyword>
<evidence type="ECO:0000256" key="1">
    <source>
        <dbReference type="ARBA" id="ARBA00004853"/>
    </source>
</evidence>
<sequence>MAQTQIAENQSIQLPTLFGDFMMKAYDPEVLGEQPTVVIFKGDLQGREDVLVRFHSECLTGDIFGSLRCDCWQQLQETLKMIHEEGSGAVIYLRQEGRGIDLVNKLKTYILQEQGYDTVEANVALDLPVDAREDSACLRVLNDLGVRSIRLVTNNPDKIEKARELGIEVTDRVEIEAGVCDANERYLQTKKEKMGHFLKKNQQEGFLI</sequence>
<name>A0A316D502_9BACL</name>
<feature type="binding site" evidence="11">
    <location>
        <position position="71"/>
    </location>
    <ligand>
        <name>Zn(2+)</name>
        <dbReference type="ChEBI" id="CHEBI:29105"/>
        <note>catalytic</note>
    </ligand>
</feature>
<protein>
    <recommendedName>
        <fullName evidence="11">GTP cyclohydrolase-2</fullName>
        <ecNumber evidence="11">3.5.4.25</ecNumber>
    </recommendedName>
    <alternativeName>
        <fullName evidence="11">GTP cyclohydrolase II</fullName>
    </alternativeName>
</protein>
<feature type="active site" description="Nucleophile" evidence="11">
    <location>
        <position position="132"/>
    </location>
</feature>
<dbReference type="EC" id="3.5.4.25" evidence="11"/>
<keyword evidence="3 11" id="KW-0686">Riboflavin biosynthesis</keyword>
<evidence type="ECO:0000313" key="14">
    <source>
        <dbReference type="Proteomes" id="UP000245634"/>
    </source>
</evidence>
<keyword evidence="7 11" id="KW-0862">Zinc</keyword>
<keyword evidence="14" id="KW-1185">Reference proteome</keyword>
<dbReference type="Proteomes" id="UP000245634">
    <property type="component" value="Unassembled WGS sequence"/>
</dbReference>
<comment type="catalytic activity">
    <reaction evidence="10 11">
        <text>GTP + 4 H2O = 2,5-diamino-6-hydroxy-4-(5-phosphoribosylamino)-pyrimidine + formate + 2 phosphate + 3 H(+)</text>
        <dbReference type="Rhea" id="RHEA:23704"/>
        <dbReference type="ChEBI" id="CHEBI:15377"/>
        <dbReference type="ChEBI" id="CHEBI:15378"/>
        <dbReference type="ChEBI" id="CHEBI:15740"/>
        <dbReference type="ChEBI" id="CHEBI:37565"/>
        <dbReference type="ChEBI" id="CHEBI:43474"/>
        <dbReference type="ChEBI" id="CHEBI:58614"/>
        <dbReference type="EC" id="3.5.4.25"/>
    </reaction>
</comment>
<dbReference type="HAMAP" id="MF_00179">
    <property type="entry name" value="RibA"/>
    <property type="match status" value="1"/>
</dbReference>
<dbReference type="GO" id="GO:0005829">
    <property type="term" value="C:cytosol"/>
    <property type="evidence" value="ECO:0007669"/>
    <property type="project" value="TreeGrafter"/>
</dbReference>
<feature type="binding site" evidence="11">
    <location>
        <position position="69"/>
    </location>
    <ligand>
        <name>Zn(2+)</name>
        <dbReference type="ChEBI" id="CHEBI:29105"/>
        <note>catalytic</note>
    </ligand>
</feature>